<sequence>MKTFDKSKPYNSLPNLPPKVNLESVEILKASIEANKLLAELKGYCQTLPNPHLLLNTIVLQESKESSAIENIVTTQDELYQETLRISDSIKNAAAKEVIQYREAMYWGLNEMQKKGLITTNLLVGIMQRLRNTNENIRNTPGTKLANPTNQQIVYTPPEGDQIIREKLKELEQFMNDGEFSDLDDLVKMALIHYQFEAIHPFSDGNGRTGRILNILYLINQNLIGLPVLYLSYYIIQNKSDYYRLLREVTEKQNWVEWVLFIVKGVGETAALTLRKINAILQLKTDSEEKIKEALKASYSRELCDLLYSYPYIKIKILEENNIAKRQTASEYLKKLEKIGFLDAVKIGKETYYINKALMAILSK</sequence>
<evidence type="ECO:0000313" key="3">
    <source>
        <dbReference type="Proteomes" id="UP001597546"/>
    </source>
</evidence>
<dbReference type="InterPro" id="IPR036597">
    <property type="entry name" value="Fido-like_dom_sf"/>
</dbReference>
<feature type="domain" description="Fido" evidence="1">
    <location>
        <begin position="118"/>
        <end position="264"/>
    </location>
</feature>
<dbReference type="Pfam" id="PF13784">
    <property type="entry name" value="Fic_N"/>
    <property type="match status" value="1"/>
</dbReference>
<proteinExistence type="predicted"/>
<reference evidence="3" key="1">
    <citation type="journal article" date="2019" name="Int. J. Syst. Evol. Microbiol.">
        <title>The Global Catalogue of Microorganisms (GCM) 10K type strain sequencing project: providing services to taxonomists for standard genome sequencing and annotation.</title>
        <authorList>
            <consortium name="The Broad Institute Genomics Platform"/>
            <consortium name="The Broad Institute Genome Sequencing Center for Infectious Disease"/>
            <person name="Wu L."/>
            <person name="Ma J."/>
        </authorList>
    </citation>
    <scope>NUCLEOTIDE SEQUENCE [LARGE SCALE GENOMIC DNA]</scope>
    <source>
        <strain evidence="3">KCTC 42456</strain>
    </source>
</reference>
<dbReference type="InterPro" id="IPR003812">
    <property type="entry name" value="Fido"/>
</dbReference>
<dbReference type="Gene3D" id="1.10.3290.10">
    <property type="entry name" value="Fido-like domain"/>
    <property type="match status" value="1"/>
</dbReference>
<dbReference type="InterPro" id="IPR026287">
    <property type="entry name" value="SoFic-like"/>
</dbReference>
<dbReference type="PIRSF" id="PIRSF038925">
    <property type="entry name" value="AMP-prot_trans"/>
    <property type="match status" value="1"/>
</dbReference>
<dbReference type="PROSITE" id="PS51459">
    <property type="entry name" value="FIDO"/>
    <property type="match status" value="1"/>
</dbReference>
<dbReference type="InterPro" id="IPR025758">
    <property type="entry name" value="Fic/DOC_N"/>
</dbReference>
<dbReference type="SUPFAM" id="SSF140931">
    <property type="entry name" value="Fic-like"/>
    <property type="match status" value="1"/>
</dbReference>
<dbReference type="RefSeq" id="WP_379040509.1">
    <property type="nucleotide sequence ID" value="NZ_JBHSKW010000005.1"/>
</dbReference>
<accession>A0ABW5TN30</accession>
<dbReference type="EMBL" id="JBHULV010000008">
    <property type="protein sequence ID" value="MFD2730690.1"/>
    <property type="molecule type" value="Genomic_DNA"/>
</dbReference>
<dbReference type="Pfam" id="PF02661">
    <property type="entry name" value="Fic"/>
    <property type="match status" value="1"/>
</dbReference>
<dbReference type="Proteomes" id="UP001597546">
    <property type="component" value="Unassembled WGS sequence"/>
</dbReference>
<evidence type="ECO:0000313" key="2">
    <source>
        <dbReference type="EMBL" id="MFD2730690.1"/>
    </source>
</evidence>
<evidence type="ECO:0000259" key="1">
    <source>
        <dbReference type="PROSITE" id="PS51459"/>
    </source>
</evidence>
<dbReference type="PANTHER" id="PTHR13504">
    <property type="entry name" value="FIDO DOMAIN-CONTAINING PROTEIN DDB_G0283145"/>
    <property type="match status" value="1"/>
</dbReference>
<dbReference type="InterPro" id="IPR048770">
    <property type="entry name" value="SoFic-like_C"/>
</dbReference>
<comment type="caution">
    <text evidence="2">The sequence shown here is derived from an EMBL/GenBank/DDBJ whole genome shotgun (WGS) entry which is preliminary data.</text>
</comment>
<gene>
    <name evidence="2" type="ORF">ACFSSE_03160</name>
</gene>
<protein>
    <submittedName>
        <fullName evidence="2">Fic family protein</fullName>
    </submittedName>
</protein>
<organism evidence="2 3">
    <name type="scientific">Pedobacter alpinus</name>
    <dbReference type="NCBI Taxonomy" id="1590643"/>
    <lineage>
        <taxon>Bacteria</taxon>
        <taxon>Pseudomonadati</taxon>
        <taxon>Bacteroidota</taxon>
        <taxon>Sphingobacteriia</taxon>
        <taxon>Sphingobacteriales</taxon>
        <taxon>Sphingobacteriaceae</taxon>
        <taxon>Pedobacter</taxon>
    </lineage>
</organism>
<dbReference type="PANTHER" id="PTHR13504:SF35">
    <property type="entry name" value="PROTEIN ADENYLYLTRANSFERASE SOFIC"/>
    <property type="match status" value="1"/>
</dbReference>
<name>A0ABW5TN30_9SPHI</name>
<dbReference type="Pfam" id="PF21248">
    <property type="entry name" value="SoFic-like_C"/>
    <property type="match status" value="1"/>
</dbReference>
<keyword evidence="3" id="KW-1185">Reference proteome</keyword>
<dbReference type="InterPro" id="IPR040198">
    <property type="entry name" value="Fido_containing"/>
</dbReference>